<dbReference type="EMBL" id="BSYO01000030">
    <property type="protein sequence ID" value="GMH25892.1"/>
    <property type="molecule type" value="Genomic_DNA"/>
</dbReference>
<dbReference type="Proteomes" id="UP001279734">
    <property type="component" value="Unassembled WGS sequence"/>
</dbReference>
<evidence type="ECO:0000313" key="2">
    <source>
        <dbReference type="Proteomes" id="UP001279734"/>
    </source>
</evidence>
<protein>
    <submittedName>
        <fullName evidence="1">Uncharacterized protein</fullName>
    </submittedName>
</protein>
<accession>A0AAD3TC90</accession>
<gene>
    <name evidence="1" type="ORF">Nepgr_027735</name>
</gene>
<proteinExistence type="predicted"/>
<reference evidence="1" key="1">
    <citation type="submission" date="2023-05" db="EMBL/GenBank/DDBJ databases">
        <title>Nepenthes gracilis genome sequencing.</title>
        <authorList>
            <person name="Fukushima K."/>
        </authorList>
    </citation>
    <scope>NUCLEOTIDE SEQUENCE</scope>
    <source>
        <strain evidence="1">SING2019-196</strain>
    </source>
</reference>
<dbReference type="AlphaFoldDB" id="A0AAD3TC90"/>
<keyword evidence="2" id="KW-1185">Reference proteome</keyword>
<organism evidence="1 2">
    <name type="scientific">Nepenthes gracilis</name>
    <name type="common">Slender pitcher plant</name>
    <dbReference type="NCBI Taxonomy" id="150966"/>
    <lineage>
        <taxon>Eukaryota</taxon>
        <taxon>Viridiplantae</taxon>
        <taxon>Streptophyta</taxon>
        <taxon>Embryophyta</taxon>
        <taxon>Tracheophyta</taxon>
        <taxon>Spermatophyta</taxon>
        <taxon>Magnoliopsida</taxon>
        <taxon>eudicotyledons</taxon>
        <taxon>Gunneridae</taxon>
        <taxon>Pentapetalae</taxon>
        <taxon>Caryophyllales</taxon>
        <taxon>Nepenthaceae</taxon>
        <taxon>Nepenthes</taxon>
    </lineage>
</organism>
<evidence type="ECO:0000313" key="1">
    <source>
        <dbReference type="EMBL" id="GMH25892.1"/>
    </source>
</evidence>
<comment type="caution">
    <text evidence="1">The sequence shown here is derived from an EMBL/GenBank/DDBJ whole genome shotgun (WGS) entry which is preliminary data.</text>
</comment>
<name>A0AAD3TC90_NEPGR</name>
<sequence>MTCNLAPFTIPEVLASANQIDSKENRSGPLRPCSPAVFESVSDSVYSQSDSFGESAHSDSLPGAVEVNPNISPIADSTVLMVLPVLADLADHSCCSLDLPGGFHAGLEFYLDDGPALLFLPACPDADDPEAGVMDGFVAWDGGSTSGLNP</sequence>